<dbReference type="GO" id="GO:0006798">
    <property type="term" value="P:polyphosphate catabolic process"/>
    <property type="evidence" value="ECO:0007669"/>
    <property type="project" value="TreeGrafter"/>
</dbReference>
<evidence type="ECO:0000313" key="3">
    <source>
        <dbReference type="Proteomes" id="UP000604046"/>
    </source>
</evidence>
<comment type="caution">
    <text evidence="2">The sequence shown here is derived from an EMBL/GenBank/DDBJ whole genome shotgun (WGS) entry which is preliminary data.</text>
</comment>
<dbReference type="InterPro" id="IPR029052">
    <property type="entry name" value="Metallo-depent_PP-like"/>
</dbReference>
<keyword evidence="3" id="KW-1185">Reference proteome</keyword>
<sequence>MSLASIDELRHPDALTHHVLDTGTARVIVIGDVHGCAFELAALLAKCGYSRSSDVVILLGDLVNKGPHSIEVIRLAREQGLHAIAGNHEFIALQKWEIWKQTGVVPKPDEHGLTQTWTSSGNCP</sequence>
<proteinExistence type="predicted"/>
<dbReference type="GO" id="GO:0005737">
    <property type="term" value="C:cytoplasm"/>
    <property type="evidence" value="ECO:0007669"/>
    <property type="project" value="TreeGrafter"/>
</dbReference>
<dbReference type="GO" id="GO:0016791">
    <property type="term" value="F:phosphatase activity"/>
    <property type="evidence" value="ECO:0007669"/>
    <property type="project" value="TreeGrafter"/>
</dbReference>
<feature type="domain" description="Calcineurin-like phosphoesterase" evidence="1">
    <location>
        <begin position="26"/>
        <end position="97"/>
    </location>
</feature>
<organism evidence="2 3">
    <name type="scientific">Symbiodinium natans</name>
    <dbReference type="NCBI Taxonomy" id="878477"/>
    <lineage>
        <taxon>Eukaryota</taxon>
        <taxon>Sar</taxon>
        <taxon>Alveolata</taxon>
        <taxon>Dinophyceae</taxon>
        <taxon>Suessiales</taxon>
        <taxon>Symbiodiniaceae</taxon>
        <taxon>Symbiodinium</taxon>
    </lineage>
</organism>
<dbReference type="OrthoDB" id="419178at2759"/>
<dbReference type="GO" id="GO:0000298">
    <property type="term" value="F:endopolyphosphatase activity"/>
    <property type="evidence" value="ECO:0007669"/>
    <property type="project" value="TreeGrafter"/>
</dbReference>
<accession>A0A812NBP3</accession>
<dbReference type="InterPro" id="IPR050126">
    <property type="entry name" value="Ap4A_hydrolase"/>
</dbReference>
<dbReference type="AlphaFoldDB" id="A0A812NBP3"/>
<name>A0A812NBP3_9DINO</name>
<dbReference type="SUPFAM" id="SSF56300">
    <property type="entry name" value="Metallo-dependent phosphatases"/>
    <property type="match status" value="1"/>
</dbReference>
<dbReference type="PANTHER" id="PTHR42850:SF4">
    <property type="entry name" value="ZINC-DEPENDENT ENDOPOLYPHOSPHATASE"/>
    <property type="match status" value="1"/>
</dbReference>
<protein>
    <submittedName>
        <fullName evidence="2">ApaH protein</fullName>
    </submittedName>
</protein>
<reference evidence="2" key="1">
    <citation type="submission" date="2021-02" db="EMBL/GenBank/DDBJ databases">
        <authorList>
            <person name="Dougan E. K."/>
            <person name="Rhodes N."/>
            <person name="Thang M."/>
            <person name="Chan C."/>
        </authorList>
    </citation>
    <scope>NUCLEOTIDE SEQUENCE</scope>
</reference>
<gene>
    <name evidence="2" type="primary">apaH</name>
    <name evidence="2" type="ORF">SNAT2548_LOCUS16419</name>
</gene>
<dbReference type="InterPro" id="IPR004843">
    <property type="entry name" value="Calcineurin-like_PHP"/>
</dbReference>
<evidence type="ECO:0000313" key="2">
    <source>
        <dbReference type="EMBL" id="CAE7312676.1"/>
    </source>
</evidence>
<dbReference type="EMBL" id="CAJNDS010002080">
    <property type="protein sequence ID" value="CAE7312676.1"/>
    <property type="molecule type" value="Genomic_DNA"/>
</dbReference>
<dbReference type="Pfam" id="PF00149">
    <property type="entry name" value="Metallophos"/>
    <property type="match status" value="1"/>
</dbReference>
<dbReference type="Proteomes" id="UP000604046">
    <property type="component" value="Unassembled WGS sequence"/>
</dbReference>
<evidence type="ECO:0000259" key="1">
    <source>
        <dbReference type="Pfam" id="PF00149"/>
    </source>
</evidence>
<dbReference type="Gene3D" id="3.60.21.10">
    <property type="match status" value="1"/>
</dbReference>
<dbReference type="PANTHER" id="PTHR42850">
    <property type="entry name" value="METALLOPHOSPHOESTERASE"/>
    <property type="match status" value="1"/>
</dbReference>